<dbReference type="eggNOG" id="COG0183">
    <property type="taxonomic scope" value="Bacteria"/>
</dbReference>
<dbReference type="PANTHER" id="PTHR18919:SF107">
    <property type="entry name" value="ACETYL-COA ACETYLTRANSFERASE, CYTOSOLIC"/>
    <property type="match status" value="1"/>
</dbReference>
<evidence type="ECO:0000256" key="6">
    <source>
        <dbReference type="ARBA" id="ARBA00023315"/>
    </source>
</evidence>
<dbReference type="EMBL" id="AJAP01000007">
    <property type="protein sequence ID" value="EOH89083.1"/>
    <property type="molecule type" value="Genomic_DNA"/>
</dbReference>
<dbReference type="NCBIfam" id="TIGR00532">
    <property type="entry name" value="HMG_CoA_R_NAD"/>
    <property type="match status" value="1"/>
</dbReference>
<evidence type="ECO:0000259" key="8">
    <source>
        <dbReference type="Pfam" id="PF00108"/>
    </source>
</evidence>
<evidence type="ECO:0000259" key="9">
    <source>
        <dbReference type="Pfam" id="PF02803"/>
    </source>
</evidence>
<dbReference type="Pfam" id="PF02803">
    <property type="entry name" value="Thiolase_C"/>
    <property type="match status" value="1"/>
</dbReference>
<dbReference type="AlphaFoldDB" id="R2Q161"/>
<dbReference type="Gene3D" id="3.30.70.420">
    <property type="entry name" value="Hydroxymethylglutaryl-CoA reductase, class I/II, NAD/NADP-binding domain"/>
    <property type="match status" value="1"/>
</dbReference>
<feature type="domain" description="Thiolase C-terminal" evidence="9">
    <location>
        <begin position="281"/>
        <end position="401"/>
    </location>
</feature>
<dbReference type="InterPro" id="IPR023076">
    <property type="entry name" value="HMG_CoA_Rdtase_CS"/>
</dbReference>
<evidence type="ECO:0000256" key="7">
    <source>
        <dbReference type="ARBA" id="ARBA00030755"/>
    </source>
</evidence>
<dbReference type="PATRIC" id="fig|1158606.3.peg.581"/>
<accession>R2Q161</accession>
<dbReference type="Pfam" id="PF00368">
    <property type="entry name" value="HMG-CoA_red"/>
    <property type="match status" value="1"/>
</dbReference>
<dbReference type="Pfam" id="PF00108">
    <property type="entry name" value="Thiolase_N"/>
    <property type="match status" value="1"/>
</dbReference>
<dbReference type="CDD" id="cd00751">
    <property type="entry name" value="thiolase"/>
    <property type="match status" value="1"/>
</dbReference>
<evidence type="ECO:0000256" key="2">
    <source>
        <dbReference type="ARBA" id="ARBA00010982"/>
    </source>
</evidence>
<dbReference type="InterPro" id="IPR023074">
    <property type="entry name" value="HMG_CoA_Rdtase_cat_sf"/>
</dbReference>
<protein>
    <recommendedName>
        <fullName evidence="3">acetyl-CoA C-acetyltransferase</fullName>
        <ecNumber evidence="3">2.3.1.9</ecNumber>
    </recommendedName>
    <alternativeName>
        <fullName evidence="7">Acetoacetyl-CoA thiolase</fullName>
    </alternativeName>
</protein>
<evidence type="ECO:0000256" key="5">
    <source>
        <dbReference type="ARBA" id="ARBA00023002"/>
    </source>
</evidence>
<dbReference type="FunFam" id="3.40.47.10:FF:000010">
    <property type="entry name" value="Acetyl-CoA acetyltransferase (Thiolase)"/>
    <property type="match status" value="1"/>
</dbReference>
<dbReference type="NCBIfam" id="TIGR01930">
    <property type="entry name" value="AcCoA-C-Actrans"/>
    <property type="match status" value="1"/>
</dbReference>
<name>R2Q161_9ENTE</name>
<dbReference type="InterPro" id="IPR020615">
    <property type="entry name" value="Thiolase_acyl_enz_int_AS"/>
</dbReference>
<keyword evidence="5" id="KW-0560">Oxidoreductase</keyword>
<dbReference type="Gene3D" id="3.90.770.10">
    <property type="entry name" value="3-hydroxy-3-methylglutaryl-coenzyme A Reductase, Chain A, domain 2"/>
    <property type="match status" value="1"/>
</dbReference>
<dbReference type="CDD" id="cd00644">
    <property type="entry name" value="HMG-CoA_reductase_classII"/>
    <property type="match status" value="1"/>
</dbReference>
<dbReference type="GO" id="GO:0003985">
    <property type="term" value="F:acetyl-CoA C-acetyltransferase activity"/>
    <property type="evidence" value="ECO:0007669"/>
    <property type="project" value="UniProtKB-EC"/>
</dbReference>
<evidence type="ECO:0000256" key="4">
    <source>
        <dbReference type="ARBA" id="ARBA00022679"/>
    </source>
</evidence>
<dbReference type="HOGENOM" id="CLU_017993_1_0_9"/>
<dbReference type="Gene3D" id="1.10.8.660">
    <property type="match status" value="1"/>
</dbReference>
<reference evidence="10 11" key="1">
    <citation type="submission" date="2013-02" db="EMBL/GenBank/DDBJ databases">
        <title>The Genome Sequence of Enterococcus asini ATCC_700915.</title>
        <authorList>
            <consortium name="The Broad Institute Genome Sequencing Platform"/>
            <consortium name="The Broad Institute Genome Sequencing Center for Infectious Disease"/>
            <person name="Earl A.M."/>
            <person name="Gilmore M.S."/>
            <person name="Lebreton F."/>
            <person name="Walker B."/>
            <person name="Young S.K."/>
            <person name="Zeng Q."/>
            <person name="Gargeya S."/>
            <person name="Fitzgerald M."/>
            <person name="Haas B."/>
            <person name="Abouelleil A."/>
            <person name="Alvarado L."/>
            <person name="Arachchi H.M."/>
            <person name="Berlin A.M."/>
            <person name="Chapman S.B."/>
            <person name="Dewar J."/>
            <person name="Goldberg J."/>
            <person name="Griggs A."/>
            <person name="Gujja S."/>
            <person name="Hansen M."/>
            <person name="Howarth C."/>
            <person name="Imamovic A."/>
            <person name="Larimer J."/>
            <person name="McCowan C."/>
            <person name="Murphy C."/>
            <person name="Neiman D."/>
            <person name="Pearson M."/>
            <person name="Priest M."/>
            <person name="Roberts A."/>
            <person name="Saif S."/>
            <person name="Shea T."/>
            <person name="Sisk P."/>
            <person name="Sykes S."/>
            <person name="Wortman J."/>
            <person name="Nusbaum C."/>
            <person name="Birren B."/>
        </authorList>
    </citation>
    <scope>NUCLEOTIDE SEQUENCE [LARGE SCALE GENOMIC DNA]</scope>
    <source>
        <strain evidence="10 11">ATCC 700915</strain>
    </source>
</reference>
<proteinExistence type="inferred from homology"/>
<sequence>MFFISIMVYCKMEVANLKEVVIIDGLRTPIGKYKGMLKDLSAVELGSAVTKALLTKYPEAKADVTQVIFGNVLQAGTGQNPARQIALKSGLDYAVTAATINEVCGSGMKAVLMARQAIQLGEAEVVLAGGIESMTRAPGVATFDYDTKTYGAPLASMIIDGLTDAQSGEHMGLTAENVAERYQVSRKEQDAFALASQQKAAQARSQGLFKNEILPLQVGEHLLTEDEGIRGNSTLEKLATLRPAFKEGGTVTAGNASTINDGAAALLLASKDYAEAHSIPYLAIVKETAEVGIDPAIMGISPITAIRQLVEKSGVSLDDIDLYEINEAFAASSIVVEQELGLPKEKVNIYGGGISLGHAIGATGARLLTTLSHQLQDKDKRYGIASLCIGGGLGMAVLLERPQPTKAKRFYELTAEERLQKLVADGAITPEVYATFKDTALDSEISSHLIENAISEVEIPLGVAQHLEVNGRKYLVPVATEEPSVIAALSNGAKIAGNFTSRILSRLMRGQIVFYDVPNQEALIDWLKAQEAHFFAVAKEAHPSIYRRGGGLREIHTRKVGEDFVSCDFLVDVQEAMGANIVNTILEAVASEIRSLRVEPILFAILSNLTTESLVTTSCRIPVTRLGAKNGSEIAAKIAQAATYAQLDPYRAATHNKGIMNGIDGILLATGNDTRAQAAAIHAYAASQGQYQGLSQWQVVGDELVGELTLPLAVGTVGGGTRVLPKAQAAMALLNVSGAAELAQVIVSAGLAQNLAALKALVGEGIQRGHMALQARSLAMTVGAKGAEIPELSRQLKKAPHMNEETAKELLAKMRQS</sequence>
<dbReference type="InterPro" id="IPR004553">
    <property type="entry name" value="HMG_CoA_Rdtase_bac-typ"/>
</dbReference>
<dbReference type="PROSITE" id="PS00098">
    <property type="entry name" value="THIOLASE_1"/>
    <property type="match status" value="1"/>
</dbReference>
<dbReference type="Gene3D" id="3.40.47.10">
    <property type="match status" value="1"/>
</dbReference>
<comment type="similarity">
    <text evidence="1">Belongs to the HMG-CoA reductase family.</text>
</comment>
<comment type="similarity">
    <text evidence="2">Belongs to the thiolase-like superfamily. Thiolase family.</text>
</comment>
<dbReference type="InterPro" id="IPR020617">
    <property type="entry name" value="Thiolase_C"/>
</dbReference>
<evidence type="ECO:0000313" key="10">
    <source>
        <dbReference type="EMBL" id="EOH89083.1"/>
    </source>
</evidence>
<dbReference type="PANTHER" id="PTHR18919">
    <property type="entry name" value="ACETYL-COA C-ACYLTRANSFERASE"/>
    <property type="match status" value="1"/>
</dbReference>
<evidence type="ECO:0000313" key="11">
    <source>
        <dbReference type="Proteomes" id="UP000013777"/>
    </source>
</evidence>
<dbReference type="STRING" id="57732.RU94_GL001632"/>
<dbReference type="Proteomes" id="UP000013777">
    <property type="component" value="Unassembled WGS sequence"/>
</dbReference>
<dbReference type="InterPro" id="IPR020616">
    <property type="entry name" value="Thiolase_N"/>
</dbReference>
<dbReference type="InterPro" id="IPR009023">
    <property type="entry name" value="HMG_CoA_Rdtase_NAD(P)-bd_sf"/>
</dbReference>
<evidence type="ECO:0000256" key="3">
    <source>
        <dbReference type="ARBA" id="ARBA00012705"/>
    </source>
</evidence>
<dbReference type="GO" id="GO:0004420">
    <property type="term" value="F:hydroxymethylglutaryl-CoA reductase (NADPH) activity"/>
    <property type="evidence" value="ECO:0007669"/>
    <property type="project" value="InterPro"/>
</dbReference>
<dbReference type="InterPro" id="IPR002202">
    <property type="entry name" value="HMG_CoA_Rdtase"/>
</dbReference>
<evidence type="ECO:0000256" key="1">
    <source>
        <dbReference type="ARBA" id="ARBA00007661"/>
    </source>
</evidence>
<feature type="domain" description="Thiolase N-terminal" evidence="8">
    <location>
        <begin position="20"/>
        <end position="271"/>
    </location>
</feature>
<gene>
    <name evidence="10" type="ORF">UAS_00622</name>
</gene>
<keyword evidence="6" id="KW-0012">Acyltransferase</keyword>
<dbReference type="PRINTS" id="PR00071">
    <property type="entry name" value="HMGCOARDTASE"/>
</dbReference>
<dbReference type="SUPFAM" id="SSF56542">
    <property type="entry name" value="Substrate-binding domain of HMG-CoA reductase"/>
    <property type="match status" value="1"/>
</dbReference>
<dbReference type="eggNOG" id="COG1257">
    <property type="taxonomic scope" value="Bacteria"/>
</dbReference>
<dbReference type="InterPro" id="IPR009029">
    <property type="entry name" value="HMG_CoA_Rdtase_sub-bd_dom_sf"/>
</dbReference>
<dbReference type="SUPFAM" id="SSF53901">
    <property type="entry name" value="Thiolase-like"/>
    <property type="match status" value="2"/>
</dbReference>
<dbReference type="EC" id="2.3.1.9" evidence="3"/>
<dbReference type="PROSITE" id="PS00318">
    <property type="entry name" value="HMG_COA_REDUCTASE_2"/>
    <property type="match status" value="1"/>
</dbReference>
<keyword evidence="4 10" id="KW-0808">Transferase</keyword>
<dbReference type="InterPro" id="IPR002155">
    <property type="entry name" value="Thiolase"/>
</dbReference>
<comment type="caution">
    <text evidence="10">The sequence shown here is derived from an EMBL/GenBank/DDBJ whole genome shotgun (WGS) entry which is preliminary data.</text>
</comment>
<dbReference type="InterPro" id="IPR016039">
    <property type="entry name" value="Thiolase-like"/>
</dbReference>
<dbReference type="GO" id="GO:0015936">
    <property type="term" value="P:coenzyme A metabolic process"/>
    <property type="evidence" value="ECO:0007669"/>
    <property type="project" value="InterPro"/>
</dbReference>
<dbReference type="PROSITE" id="PS00099">
    <property type="entry name" value="THIOLASE_3"/>
    <property type="match status" value="1"/>
</dbReference>
<dbReference type="PROSITE" id="PS50065">
    <property type="entry name" value="HMG_COA_REDUCTASE_4"/>
    <property type="match status" value="1"/>
</dbReference>
<dbReference type="SUPFAM" id="SSF55035">
    <property type="entry name" value="NAD-binding domain of HMG-CoA reductase"/>
    <property type="match status" value="1"/>
</dbReference>
<keyword evidence="11" id="KW-1185">Reference proteome</keyword>
<organism evidence="10 11">
    <name type="scientific">Enterococcus asini ATCC 700915</name>
    <dbReference type="NCBI Taxonomy" id="1158606"/>
    <lineage>
        <taxon>Bacteria</taxon>
        <taxon>Bacillati</taxon>
        <taxon>Bacillota</taxon>
        <taxon>Bacilli</taxon>
        <taxon>Lactobacillales</taxon>
        <taxon>Enterococcaceae</taxon>
        <taxon>Enterococcus</taxon>
    </lineage>
</organism>
<dbReference type="InterPro" id="IPR020610">
    <property type="entry name" value="Thiolase_AS"/>
</dbReference>